<protein>
    <recommendedName>
        <fullName evidence="3">Polysaccharide lyase 14 domain-containing protein</fullName>
    </recommendedName>
</protein>
<evidence type="ECO:0000259" key="3">
    <source>
        <dbReference type="Pfam" id="PF21294"/>
    </source>
</evidence>
<name>A0A5D3ATF9_9TREE</name>
<feature type="signal peptide" evidence="2">
    <location>
        <begin position="1"/>
        <end position="22"/>
    </location>
</feature>
<evidence type="ECO:0000256" key="2">
    <source>
        <dbReference type="SAM" id="SignalP"/>
    </source>
</evidence>
<feature type="region of interest" description="Disordered" evidence="1">
    <location>
        <begin position="86"/>
        <end position="123"/>
    </location>
</feature>
<reference evidence="4 5" key="1">
    <citation type="submission" date="2017-05" db="EMBL/GenBank/DDBJ databases">
        <title>The Genome Sequence of Tsuchiyaea wingfieldii DSM 27421.</title>
        <authorList>
            <person name="Cuomo C."/>
            <person name="Passer A."/>
            <person name="Billmyre B."/>
            <person name="Heitman J."/>
        </authorList>
    </citation>
    <scope>NUCLEOTIDE SEQUENCE [LARGE SCALE GENOMIC DNA]</scope>
    <source>
        <strain evidence="4 5">DSM 27421</strain>
    </source>
</reference>
<feature type="compositionally biased region" description="Basic residues" evidence="1">
    <location>
        <begin position="104"/>
        <end position="113"/>
    </location>
</feature>
<dbReference type="EMBL" id="NIDF01000072">
    <property type="protein sequence ID" value="TYJ53964.1"/>
    <property type="molecule type" value="Genomic_DNA"/>
</dbReference>
<evidence type="ECO:0000313" key="4">
    <source>
        <dbReference type="EMBL" id="TYJ53964.1"/>
    </source>
</evidence>
<accession>A0A5D3ATF9</accession>
<dbReference type="PANTHER" id="PTHR40124:SF1">
    <property type="entry name" value="DISAGGREGATASE RELATED REPEAT PROTEIN"/>
    <property type="match status" value="1"/>
</dbReference>
<dbReference type="PANTHER" id="PTHR40124">
    <property type="match status" value="1"/>
</dbReference>
<comment type="caution">
    <text evidence="4">The sequence shown here is derived from an EMBL/GenBank/DDBJ whole genome shotgun (WGS) entry which is preliminary data.</text>
</comment>
<keyword evidence="2" id="KW-0732">Signal</keyword>
<feature type="chain" id="PRO_5023063006" description="Polysaccharide lyase 14 domain-containing protein" evidence="2">
    <location>
        <begin position="23"/>
        <end position="405"/>
    </location>
</feature>
<feature type="compositionally biased region" description="Low complexity" evidence="1">
    <location>
        <begin position="114"/>
        <end position="123"/>
    </location>
</feature>
<proteinExistence type="predicted"/>
<keyword evidence="5" id="KW-1185">Reference proteome</keyword>
<dbReference type="InterPro" id="IPR048958">
    <property type="entry name" value="Polysacc_lyase_14"/>
</dbReference>
<dbReference type="AlphaFoldDB" id="A0A5D3ATF9"/>
<evidence type="ECO:0000256" key="1">
    <source>
        <dbReference type="SAM" id="MobiDB-lite"/>
    </source>
</evidence>
<gene>
    <name evidence="4" type="ORF">B9479_005370</name>
</gene>
<dbReference type="Pfam" id="PF21294">
    <property type="entry name" value="Polysacc_lyase_14"/>
    <property type="match status" value="1"/>
</dbReference>
<dbReference type="Proteomes" id="UP000322245">
    <property type="component" value="Unassembled WGS sequence"/>
</dbReference>
<dbReference type="Gene3D" id="2.60.120.200">
    <property type="match status" value="1"/>
</dbReference>
<sequence>MTLLTPLLVAALLSLAPSPSSAVTLQSIIDAYGLDSGSYNFTWPTETLDSSDATSWINKKWSTNGNKVDWGDNYIVFTADPSTTTSTLVRRAHESTESSSTHKSSTKSSKKSSTKTGSSSSAATSAVTYPTITDLSGEAPALRIEYPSGSYSKKTGGTQFYAQPLNASSSDASDAVGNSSTNGELERMLLAYDIWFPTGFSWVKGGKLPGLRGGSDAHGCSGGSEADGETCFSSRLMWRTSGTGEVYAYVPTSQKGFCKETDVTCNSDYGTSLSRGGYSFATGKWQTIYMLVILNEVGTANGQIELWYNGVPAVTHTDLIIRSSDSISSIGGLYFSTFFGGDNSDWASPTDQYIYFRNIQLYGGQGASNLTGSKAESGAAPSAGGSIWALGMGVVLGMVGVWMGL</sequence>
<organism evidence="4 5">
    <name type="scientific">Cryptococcus floricola</name>
    <dbReference type="NCBI Taxonomy" id="2591691"/>
    <lineage>
        <taxon>Eukaryota</taxon>
        <taxon>Fungi</taxon>
        <taxon>Dikarya</taxon>
        <taxon>Basidiomycota</taxon>
        <taxon>Agaricomycotina</taxon>
        <taxon>Tremellomycetes</taxon>
        <taxon>Tremellales</taxon>
        <taxon>Cryptococcaceae</taxon>
        <taxon>Cryptococcus</taxon>
    </lineage>
</organism>
<feature type="domain" description="Polysaccharide lyase 14" evidence="3">
    <location>
        <begin position="138"/>
        <end position="359"/>
    </location>
</feature>
<evidence type="ECO:0000313" key="5">
    <source>
        <dbReference type="Proteomes" id="UP000322245"/>
    </source>
</evidence>